<gene>
    <name evidence="4" type="ORF">GCM10010517_31620</name>
</gene>
<dbReference type="InterPro" id="IPR017518">
    <property type="entry name" value="CHP03084"/>
</dbReference>
<name>A0ABP6IFU5_9ACTN</name>
<keyword evidence="5" id="KW-1185">Reference proteome</keyword>
<protein>
    <submittedName>
        <fullName evidence="4">TIGR03084 family metal-binding protein</fullName>
    </submittedName>
</protein>
<proteinExistence type="predicted"/>
<dbReference type="InterPro" id="IPR024344">
    <property type="entry name" value="MDMPI_metal-binding"/>
</dbReference>
<evidence type="ECO:0000313" key="5">
    <source>
        <dbReference type="Proteomes" id="UP001500831"/>
    </source>
</evidence>
<dbReference type="Pfam" id="PF08608">
    <property type="entry name" value="Wyosine_form"/>
    <property type="match status" value="1"/>
</dbReference>
<reference evidence="5" key="1">
    <citation type="journal article" date="2019" name="Int. J. Syst. Evol. Microbiol.">
        <title>The Global Catalogue of Microorganisms (GCM) 10K type strain sequencing project: providing services to taxonomists for standard genome sequencing and annotation.</title>
        <authorList>
            <consortium name="The Broad Institute Genomics Platform"/>
            <consortium name="The Broad Institute Genome Sequencing Center for Infectious Disease"/>
            <person name="Wu L."/>
            <person name="Ma J."/>
        </authorList>
    </citation>
    <scope>NUCLEOTIDE SEQUENCE [LARGE SCALE GENOMIC DNA]</scope>
    <source>
        <strain evidence="5">JCM 6242</strain>
    </source>
</reference>
<evidence type="ECO:0000313" key="4">
    <source>
        <dbReference type="EMBL" id="GAA2871349.1"/>
    </source>
</evidence>
<dbReference type="InterPro" id="IPR013917">
    <property type="entry name" value="tRNA_wybutosine-synth"/>
</dbReference>
<evidence type="ECO:0000256" key="1">
    <source>
        <dbReference type="SAM" id="MobiDB-lite"/>
    </source>
</evidence>
<organism evidence="4 5">
    <name type="scientific">Streptosporangium fragile</name>
    <dbReference type="NCBI Taxonomy" id="46186"/>
    <lineage>
        <taxon>Bacteria</taxon>
        <taxon>Bacillati</taxon>
        <taxon>Actinomycetota</taxon>
        <taxon>Actinomycetes</taxon>
        <taxon>Streptosporangiales</taxon>
        <taxon>Streptosporangiaceae</taxon>
        <taxon>Streptosporangium</taxon>
    </lineage>
</organism>
<dbReference type="Pfam" id="PF11716">
    <property type="entry name" value="MDMPI_N"/>
    <property type="match status" value="1"/>
</dbReference>
<evidence type="ECO:0000259" key="3">
    <source>
        <dbReference type="Pfam" id="PF11716"/>
    </source>
</evidence>
<feature type="domain" description="Mycothiol-dependent maleylpyruvate isomerase metal-binding" evidence="3">
    <location>
        <begin position="11"/>
        <end position="147"/>
    </location>
</feature>
<sequence>MGLMDELLTDLRAETAELNAMVRGLDPAAWELPTPAEGWAVRDQIAHLAWFDDAATAAATDPEGFRAVLPAVLARGDSAVDELAAAARTLTAAQVHAWFRAARTRSLEAFARLDAGARLPWYGPDMSAASFVTARLMETWAHGQDVADALGVVRVPTPRLRHVATLGVRAMPYGFAVRGLPVPARPVRVELTMPDGSPWAAGPEDADDLVSGPMLDFCLLVVQRRHLADTALRVRGETARAWTAVAQAFAGPPGRGRPPRGEDRPPFAGGGGLLAGGGVPPGGSPGVSPGRT</sequence>
<dbReference type="NCBIfam" id="TIGR03083">
    <property type="entry name" value="maleylpyruvate isomerase family mycothiol-dependent enzyme"/>
    <property type="match status" value="1"/>
</dbReference>
<dbReference type="NCBIfam" id="TIGR03084">
    <property type="entry name" value="TIGR03084 family metal-binding protein"/>
    <property type="match status" value="1"/>
</dbReference>
<feature type="region of interest" description="Disordered" evidence="1">
    <location>
        <begin position="248"/>
        <end position="292"/>
    </location>
</feature>
<dbReference type="InterPro" id="IPR034660">
    <property type="entry name" value="DinB/YfiT-like"/>
</dbReference>
<dbReference type="Gene3D" id="1.20.120.450">
    <property type="entry name" value="dinb family like domain"/>
    <property type="match status" value="1"/>
</dbReference>
<accession>A0ABP6IFU5</accession>
<feature type="domain" description="tRNA wybutosine-synthesis" evidence="2">
    <location>
        <begin position="183"/>
        <end position="232"/>
    </location>
</feature>
<dbReference type="EMBL" id="BAAAVI010000020">
    <property type="protein sequence ID" value="GAA2871349.1"/>
    <property type="molecule type" value="Genomic_DNA"/>
</dbReference>
<dbReference type="Proteomes" id="UP001500831">
    <property type="component" value="Unassembled WGS sequence"/>
</dbReference>
<dbReference type="SUPFAM" id="SSF109854">
    <property type="entry name" value="DinB/YfiT-like putative metalloenzymes"/>
    <property type="match status" value="1"/>
</dbReference>
<feature type="compositionally biased region" description="Gly residues" evidence="1">
    <location>
        <begin position="268"/>
        <end position="285"/>
    </location>
</feature>
<comment type="caution">
    <text evidence="4">The sequence shown here is derived from an EMBL/GenBank/DDBJ whole genome shotgun (WGS) entry which is preliminary data.</text>
</comment>
<evidence type="ECO:0000259" key="2">
    <source>
        <dbReference type="Pfam" id="PF08608"/>
    </source>
</evidence>
<dbReference type="InterPro" id="IPR017517">
    <property type="entry name" value="Maleyloyr_isom"/>
</dbReference>